<feature type="region of interest" description="Disordered" evidence="1">
    <location>
        <begin position="1238"/>
        <end position="1285"/>
    </location>
</feature>
<feature type="domain" description="ZAD" evidence="2">
    <location>
        <begin position="20"/>
        <end position="89"/>
    </location>
</feature>
<feature type="region of interest" description="Disordered" evidence="1">
    <location>
        <begin position="935"/>
        <end position="965"/>
    </location>
</feature>
<evidence type="ECO:0000256" key="1">
    <source>
        <dbReference type="SAM" id="MobiDB-lite"/>
    </source>
</evidence>
<feature type="domain" description="ZAD" evidence="2">
    <location>
        <begin position="359"/>
        <end position="432"/>
    </location>
</feature>
<name>A0A5N4AV30_PHOPY</name>
<dbReference type="SMART" id="SM00868">
    <property type="entry name" value="zf-AD"/>
    <property type="match status" value="4"/>
</dbReference>
<evidence type="ECO:0000313" key="3">
    <source>
        <dbReference type="EMBL" id="KAB0801179.1"/>
    </source>
</evidence>
<protein>
    <recommendedName>
        <fullName evidence="2">ZAD domain-containing protein</fullName>
    </recommendedName>
</protein>
<comment type="caution">
    <text evidence="3">The sequence shown here is derived from an EMBL/GenBank/DDBJ whole genome shotgun (WGS) entry which is preliminary data.</text>
</comment>
<dbReference type="InParanoid" id="A0A5N4AV30"/>
<accession>A0A5N4AV30</accession>
<dbReference type="GO" id="GO:0005634">
    <property type="term" value="C:nucleus"/>
    <property type="evidence" value="ECO:0007669"/>
    <property type="project" value="InterPro"/>
</dbReference>
<organism evidence="3 4">
    <name type="scientific">Photinus pyralis</name>
    <name type="common">Common eastern firefly</name>
    <name type="synonym">Lampyris pyralis</name>
    <dbReference type="NCBI Taxonomy" id="7054"/>
    <lineage>
        <taxon>Eukaryota</taxon>
        <taxon>Metazoa</taxon>
        <taxon>Ecdysozoa</taxon>
        <taxon>Arthropoda</taxon>
        <taxon>Hexapoda</taxon>
        <taxon>Insecta</taxon>
        <taxon>Pterygota</taxon>
        <taxon>Neoptera</taxon>
        <taxon>Endopterygota</taxon>
        <taxon>Coleoptera</taxon>
        <taxon>Polyphaga</taxon>
        <taxon>Elateriformia</taxon>
        <taxon>Elateroidea</taxon>
        <taxon>Lampyridae</taxon>
        <taxon>Lampyrinae</taxon>
        <taxon>Photinus</taxon>
    </lineage>
</organism>
<proteinExistence type="predicted"/>
<feature type="domain" description="ZAD" evidence="2">
    <location>
        <begin position="289"/>
        <end position="358"/>
    </location>
</feature>
<feature type="domain" description="ZAD" evidence="2">
    <location>
        <begin position="90"/>
        <end position="163"/>
    </location>
</feature>
<dbReference type="EMBL" id="VVIM01000003">
    <property type="protein sequence ID" value="KAB0801179.1"/>
    <property type="molecule type" value="Genomic_DNA"/>
</dbReference>
<dbReference type="InterPro" id="IPR012934">
    <property type="entry name" value="Znf_AD"/>
</dbReference>
<dbReference type="Proteomes" id="UP000327044">
    <property type="component" value="Unassembled WGS sequence"/>
</dbReference>
<evidence type="ECO:0000259" key="2">
    <source>
        <dbReference type="SMART" id="SM00868"/>
    </source>
</evidence>
<dbReference type="GO" id="GO:0008270">
    <property type="term" value="F:zinc ion binding"/>
    <property type="evidence" value="ECO:0007669"/>
    <property type="project" value="InterPro"/>
</dbReference>
<gene>
    <name evidence="3" type="ORF">PPYR_05533</name>
</gene>
<reference evidence="3 4" key="1">
    <citation type="journal article" date="2018" name="Elife">
        <title>Firefly genomes illuminate parallel origins of bioluminescence in beetles.</title>
        <authorList>
            <person name="Fallon T.R."/>
            <person name="Lower S.E."/>
            <person name="Chang C.H."/>
            <person name="Bessho-Uehara M."/>
            <person name="Martin G.J."/>
            <person name="Bewick A.J."/>
            <person name="Behringer M."/>
            <person name="Debat H.J."/>
            <person name="Wong I."/>
            <person name="Day J.C."/>
            <person name="Suvorov A."/>
            <person name="Silva C.J."/>
            <person name="Stanger-Hall K.F."/>
            <person name="Hall D.W."/>
            <person name="Schmitz R.J."/>
            <person name="Nelson D.R."/>
            <person name="Lewis S.M."/>
            <person name="Shigenobu S."/>
            <person name="Bybee S.M."/>
            <person name="Larracuente A.M."/>
            <person name="Oba Y."/>
            <person name="Weng J.K."/>
        </authorList>
    </citation>
    <scope>NUCLEOTIDE SEQUENCE [LARGE SCALE GENOMIC DNA]</scope>
    <source>
        <strain evidence="3">1611_PpyrPB1</strain>
        <tissue evidence="3">Whole body</tissue>
    </source>
</reference>
<sequence length="1285" mass="143896">MIREGSFIQTINESGEGVKICRVCGKSSVPLSVVTPDDDCYVNAEECMLYELTSAGKSFSICETCEASLTQCAKGIINHLTRSNPLKTKNCRCCFTCGTIRDLTDSKLGNTKAHFAILERIRQRFGYKNENDKVICMPCRVGLLNLYRIHSAVSKTTEKLSVSTTNTEHETGSNAKNEGIADIHSLETSIKKEVKCTPVINNSTVTTCEKKVLGNKCSNSWVDAKLEHLTPALILNKEKFNSTGKEAFKISDKGGKTFKAAEAENQEKERVTKCAENDCEHDKSDGVKICRVCGKSSVPLSVVTPDDDCFFNAEECMLYEITSTGKSFSICETCESFIIQCTNGIINHLTRSNVRKTKNCRCCFLCGTIRDIIEWKLGNTETDFAVLERIRQRFGYKNENDKVICMPCRVGFLNLYRIHSAVRKTGKKHSYCTNALHDPQASDVHSATHERDEIGSNLKNDRISDIHSANDTKTRKHVKCTLIDNSTVTPEEETVVDEEQFDFIGNKAFKIPGEAEKSQHKRNLTECGENDSERDKNQVQFPVQEKVIPSPVTPRKGCLKTVNANSAYANLSKVGESPKSVTWDESYNRIYFYHPEPSTSMPPKGLEEVDSLEDSYTDYDAEESDSSYELSSSEEEFYYSIAGKDNRNARVLSNEYKSKSKGTPQTHGRRAVLNQPVITPSKCCTETCHLSNTNEANFVTWLRNVTEVWKDIKNCSCSHNQAGVRCIQELNAAGVSEDSDNVTLKYRTHGQKKYFHRSKKHISLCRKQSQTDLVHLKDQSCNTDTNICSDVDHYQMTGDIDNEKYVKIPLVKSTPNLCSDTYYYIKPNARESYKESVQLTQPDPVHSAPKTKHVADTDKLLHPTELNIPQTSTNQHPKIKEPLLTTIFSRSGKVTHRDRQNGDIKNQLPSEILLEPELKNEGFLVKKISPQSTQLEDPLISKSSTTDARCKSRTQQGKSMASGDNETQCDVLIENSNRHTMNVYEDLAPILDSTDQRVEARTIPADDFKKKIQERHVKGDIDIHQKLESLKCKLAYPKNEGSTIQGSCEMAQDTSREMEMANVKEGDVDTISSDSNDPKHKAQKLFEAIIKSGIPENVEEEETSCEIYLKELLAESLSEKAPNNKHSDSKLVTEDTKAEPICEVKDDSPTYASDTSCDVSLEHEAMPNKMEEDNQDDLNAKAQSIISLLNKIRSSSDVVVGESGVGAPDGSQNTNIENTIQTLYSLVCQMQASNNSNEEEECRSQTEDYSQVDDDCTASQCSDMDYSDDLVFPHQTGFPKGPNRQ</sequence>
<evidence type="ECO:0000313" key="4">
    <source>
        <dbReference type="Proteomes" id="UP000327044"/>
    </source>
</evidence>
<keyword evidence="4" id="KW-1185">Reference proteome</keyword>
<feature type="region of interest" description="Disordered" evidence="1">
    <location>
        <begin position="516"/>
        <end position="536"/>
    </location>
</feature>